<accession>Q0W2P4</accession>
<evidence type="ECO:0008006" key="4">
    <source>
        <dbReference type="Google" id="ProtNLM"/>
    </source>
</evidence>
<keyword evidence="3" id="KW-1185">Reference proteome</keyword>
<proteinExistence type="predicted"/>
<organism evidence="2 3">
    <name type="scientific">Methanocella arvoryzae (strain DSM 22066 / NBRC 105507 / MRE50)</name>
    <dbReference type="NCBI Taxonomy" id="351160"/>
    <lineage>
        <taxon>Archaea</taxon>
        <taxon>Methanobacteriati</taxon>
        <taxon>Methanobacteriota</taxon>
        <taxon>Stenosarchaea group</taxon>
        <taxon>Methanomicrobia</taxon>
        <taxon>Methanocellales</taxon>
        <taxon>Methanocellaceae</taxon>
        <taxon>Methanocella</taxon>
    </lineage>
</organism>
<feature type="transmembrane region" description="Helical" evidence="1">
    <location>
        <begin position="21"/>
        <end position="40"/>
    </location>
</feature>
<protein>
    <recommendedName>
        <fullName evidence="4">Chloroplast import component protein (Tic20)</fullName>
    </recommendedName>
</protein>
<reference evidence="2 3" key="1">
    <citation type="journal article" date="2006" name="Science">
        <title>Genome of rice cluster I archaea -- the key methane producers in the rice rhizosphere.</title>
        <authorList>
            <person name="Erkel C."/>
            <person name="Kube M."/>
            <person name="Reinhardt R."/>
            <person name="Liesack W."/>
        </authorList>
    </citation>
    <scope>NUCLEOTIDE SEQUENCE [LARGE SCALE GENOMIC DNA]</scope>
    <source>
        <strain evidence="3">DSM 22066 / NBRC 105507 / MRE50</strain>
    </source>
</reference>
<keyword evidence="1" id="KW-0812">Transmembrane</keyword>
<feature type="transmembrane region" description="Helical" evidence="1">
    <location>
        <begin position="52"/>
        <end position="85"/>
    </location>
</feature>
<evidence type="ECO:0000313" key="3">
    <source>
        <dbReference type="Proteomes" id="UP000000663"/>
    </source>
</evidence>
<sequence length="105" mass="12077">MRVRRFTTMAEAYLIPEENRLIVFIGYILTWLGGVIILLMGKDDRAMKFHAFQAIILGIIVVVTAWFCVGFLVWLYMIYGGFLVYSGKEFRAPIIADFIDSSLMK</sequence>
<dbReference type="KEGG" id="rci:RCIX2231"/>
<dbReference type="AlphaFoldDB" id="Q0W2P4"/>
<dbReference type="EMBL" id="AM114193">
    <property type="protein sequence ID" value="CAJ37349.1"/>
    <property type="molecule type" value="Genomic_DNA"/>
</dbReference>
<dbReference type="eggNOG" id="arCOG04344">
    <property type="taxonomic scope" value="Archaea"/>
</dbReference>
<dbReference type="STRING" id="351160.RCIX2231"/>
<evidence type="ECO:0000313" key="2">
    <source>
        <dbReference type="EMBL" id="CAJ37349.1"/>
    </source>
</evidence>
<keyword evidence="1" id="KW-0472">Membrane</keyword>
<keyword evidence="1" id="KW-1133">Transmembrane helix</keyword>
<dbReference type="Proteomes" id="UP000000663">
    <property type="component" value="Chromosome"/>
</dbReference>
<gene>
    <name evidence="2" type="ORF">RCIX2231</name>
</gene>
<evidence type="ECO:0000256" key="1">
    <source>
        <dbReference type="SAM" id="Phobius"/>
    </source>
</evidence>
<name>Q0W2P4_METAR</name>